<dbReference type="Proteomes" id="UP000198336">
    <property type="component" value="Unassembled WGS sequence"/>
</dbReference>
<evidence type="ECO:0000313" key="2">
    <source>
        <dbReference type="Proteomes" id="UP000198336"/>
    </source>
</evidence>
<organism evidence="1 2">
    <name type="scientific">Flavobacterium oncorhynchi</name>
    <dbReference type="NCBI Taxonomy" id="728056"/>
    <lineage>
        <taxon>Bacteria</taxon>
        <taxon>Pseudomonadati</taxon>
        <taxon>Bacteroidota</taxon>
        <taxon>Flavobacteriia</taxon>
        <taxon>Flavobacteriales</taxon>
        <taxon>Flavobacteriaceae</taxon>
        <taxon>Flavobacterium</taxon>
    </lineage>
</organism>
<keyword evidence="2" id="KW-1185">Reference proteome</keyword>
<evidence type="ECO:0000313" key="1">
    <source>
        <dbReference type="EMBL" id="OXA97190.1"/>
    </source>
</evidence>
<proteinExistence type="predicted"/>
<dbReference type="EMBL" id="MUHA01000027">
    <property type="protein sequence ID" value="OXA97190.1"/>
    <property type="molecule type" value="Genomic_DNA"/>
</dbReference>
<dbReference type="AlphaFoldDB" id="A0A226HUQ5"/>
<accession>A0A226HUQ5</accession>
<name>A0A226HUQ5_9FLAO</name>
<dbReference type="RefSeq" id="WP_089055540.1">
    <property type="nucleotide sequence ID" value="NZ_MUHA01000027.1"/>
</dbReference>
<gene>
    <name evidence="1" type="ORF">B0A75_17385</name>
</gene>
<protein>
    <submittedName>
        <fullName evidence="1">Uncharacterized protein</fullName>
    </submittedName>
</protein>
<reference evidence="1 2" key="1">
    <citation type="submission" date="2016-11" db="EMBL/GenBank/DDBJ databases">
        <title>Whole genomes of Flavobacteriaceae.</title>
        <authorList>
            <person name="Stine C."/>
            <person name="Li C."/>
            <person name="Tadesse D."/>
        </authorList>
    </citation>
    <scope>NUCLEOTIDE SEQUENCE [LARGE SCALE GENOMIC DNA]</scope>
    <source>
        <strain evidence="1 2">CCUG 59446</strain>
    </source>
</reference>
<sequence>MKTTNTAKIQFNEVNVSSLKAVVNMYQNKSALNSNSKDKSLCLINNLGLPLSVASFENRVIGYAFVTINNAEEPEINSYWEKEFYSIEAEQNLKLHAETIFNLTFKDAEKRSAKIQNAADKLSNWLSVCN</sequence>
<comment type="caution">
    <text evidence="1">The sequence shown here is derived from an EMBL/GenBank/DDBJ whole genome shotgun (WGS) entry which is preliminary data.</text>
</comment>